<dbReference type="InterPro" id="IPR011053">
    <property type="entry name" value="Single_hybrid_motif"/>
</dbReference>
<dbReference type="Pfam" id="PF17836">
    <property type="entry name" value="PglD_N"/>
    <property type="match status" value="1"/>
</dbReference>
<reference evidence="4" key="2">
    <citation type="submission" date="2024-05" db="EMBL/GenBank/DDBJ databases">
        <title>Rhodohalobacter halophilus gen. nov., sp. nov., a moderately halophilic member of the family Balneolaceae.</title>
        <authorList>
            <person name="Xia J."/>
        </authorList>
    </citation>
    <scope>NUCLEOTIDE SEQUENCE</scope>
    <source>
        <strain evidence="4">WB101</strain>
    </source>
</reference>
<dbReference type="Gene3D" id="3.40.50.20">
    <property type="match status" value="1"/>
</dbReference>
<organism evidence="4 5">
    <name type="scientific">Rhodohalobacter sulfatireducens</name>
    <dbReference type="NCBI Taxonomy" id="2911366"/>
    <lineage>
        <taxon>Bacteria</taxon>
        <taxon>Pseudomonadati</taxon>
        <taxon>Balneolota</taxon>
        <taxon>Balneolia</taxon>
        <taxon>Balneolales</taxon>
        <taxon>Balneolaceae</taxon>
        <taxon>Rhodohalobacter</taxon>
    </lineage>
</organism>
<evidence type="ECO:0000313" key="4">
    <source>
        <dbReference type="EMBL" id="MCG2590658.1"/>
    </source>
</evidence>
<evidence type="ECO:0000259" key="3">
    <source>
        <dbReference type="Pfam" id="PF17836"/>
    </source>
</evidence>
<name>A0ABS9KII0_9BACT</name>
<dbReference type="InterPro" id="IPR050179">
    <property type="entry name" value="Trans_hexapeptide_repeat"/>
</dbReference>
<proteinExistence type="inferred from homology"/>
<comment type="caution">
    <text evidence="4">The sequence shown here is derived from an EMBL/GenBank/DDBJ whole genome shotgun (WGS) entry which is preliminary data.</text>
</comment>
<dbReference type="InterPro" id="IPR041561">
    <property type="entry name" value="PglD_N"/>
</dbReference>
<dbReference type="Proteomes" id="UP001165366">
    <property type="component" value="Unassembled WGS sequence"/>
</dbReference>
<keyword evidence="5" id="KW-1185">Reference proteome</keyword>
<accession>A0ABS9KII0</accession>
<feature type="domain" description="PglD N-terminal" evidence="3">
    <location>
        <begin position="168"/>
        <end position="232"/>
    </location>
</feature>
<dbReference type="InterPro" id="IPR011004">
    <property type="entry name" value="Trimer_LpxA-like_sf"/>
</dbReference>
<evidence type="ECO:0000259" key="2">
    <source>
        <dbReference type="Pfam" id="PF00364"/>
    </source>
</evidence>
<evidence type="ECO:0008006" key="6">
    <source>
        <dbReference type="Google" id="ProtNLM"/>
    </source>
</evidence>
<dbReference type="SUPFAM" id="SSF51230">
    <property type="entry name" value="Single hybrid motif"/>
    <property type="match status" value="1"/>
</dbReference>
<dbReference type="InterPro" id="IPR020019">
    <property type="entry name" value="AcTrfase_PglD-like"/>
</dbReference>
<dbReference type="Gene3D" id="2.160.10.10">
    <property type="entry name" value="Hexapeptide repeat proteins"/>
    <property type="match status" value="1"/>
</dbReference>
<dbReference type="RefSeq" id="WP_237856101.1">
    <property type="nucleotide sequence ID" value="NZ_JAKLWS010000039.1"/>
</dbReference>
<gene>
    <name evidence="4" type="ORF">L6773_18945</name>
</gene>
<feature type="domain" description="Lipoyl-binding" evidence="2">
    <location>
        <begin position="21"/>
        <end position="79"/>
    </location>
</feature>
<dbReference type="CDD" id="cd03360">
    <property type="entry name" value="LbH_AT_putative"/>
    <property type="match status" value="1"/>
</dbReference>
<dbReference type="Pfam" id="PF00364">
    <property type="entry name" value="Biotin_lipoyl"/>
    <property type="match status" value="1"/>
</dbReference>
<evidence type="ECO:0000313" key="5">
    <source>
        <dbReference type="Proteomes" id="UP001165366"/>
    </source>
</evidence>
<sequence length="367" mass="41018">MMKDILETIRIEKETVSDDEYLITDVYKKNESEVEEGELLFSFETSKADVDVEANKSGIFYHNLNVGDSVKVGDEVAYITQEVLKQPDELFSKKEKAVKKSKDSEWEGVRVSSSAMELIHKHNLSRDAFSGLSFIRKKNVLKVIEGESKTTTAESPKEKESQPNYNDLIIIGGKGGAKMVIEAVRSSQHFGIKGIIDDQMKKGDHVMGIPVLGGDKELLEFKKEGYKNIVLSFSFLNNLQKREERYQYFKNEGFQFPNIIHHRATVEPSVVLGEGNIILANSMVGSEVRLGNVNYVNTGAVICHESFVGANNHFAPNSVIAGRVKVGSNNLIGMCVTTYFEVEIGNNNVLNNGYNVIKDIEDHQTKK</sequence>
<protein>
    <recommendedName>
        <fullName evidence="6">Lipoyl-binding domain-containing protein</fullName>
    </recommendedName>
</protein>
<evidence type="ECO:0000256" key="1">
    <source>
        <dbReference type="ARBA" id="ARBA00007274"/>
    </source>
</evidence>
<reference evidence="4" key="1">
    <citation type="submission" date="2022-01" db="EMBL/GenBank/DDBJ databases">
        <authorList>
            <person name="Wang Y."/>
        </authorList>
    </citation>
    <scope>NUCLEOTIDE SEQUENCE</scope>
    <source>
        <strain evidence="4">WB101</strain>
    </source>
</reference>
<dbReference type="SUPFAM" id="SSF51161">
    <property type="entry name" value="Trimeric LpxA-like enzymes"/>
    <property type="match status" value="1"/>
</dbReference>
<dbReference type="EMBL" id="JAKLWS010000039">
    <property type="protein sequence ID" value="MCG2590658.1"/>
    <property type="molecule type" value="Genomic_DNA"/>
</dbReference>
<dbReference type="PANTHER" id="PTHR43300:SF7">
    <property type="entry name" value="UDP-N-ACETYLBACILLOSAMINE N-ACETYLTRANSFERASE"/>
    <property type="match status" value="1"/>
</dbReference>
<dbReference type="PANTHER" id="PTHR43300">
    <property type="entry name" value="ACETYLTRANSFERASE"/>
    <property type="match status" value="1"/>
</dbReference>
<dbReference type="InterPro" id="IPR000089">
    <property type="entry name" value="Biotin_lipoyl"/>
</dbReference>
<comment type="similarity">
    <text evidence="1">Belongs to the transferase hexapeptide repeat family.</text>
</comment>
<dbReference type="Gene3D" id="2.40.50.100">
    <property type="match status" value="1"/>
</dbReference>